<evidence type="ECO:0000256" key="1">
    <source>
        <dbReference type="SAM" id="SignalP"/>
    </source>
</evidence>
<evidence type="ECO:0000313" key="3">
    <source>
        <dbReference type="Proteomes" id="UP000598146"/>
    </source>
</evidence>
<organism evidence="2 3">
    <name type="scientific">Actinoplanes aureus</name>
    <dbReference type="NCBI Taxonomy" id="2792083"/>
    <lineage>
        <taxon>Bacteria</taxon>
        <taxon>Bacillati</taxon>
        <taxon>Actinomycetota</taxon>
        <taxon>Actinomycetes</taxon>
        <taxon>Micromonosporales</taxon>
        <taxon>Micromonosporaceae</taxon>
        <taxon>Actinoplanes</taxon>
    </lineage>
</organism>
<feature type="signal peptide" evidence="1">
    <location>
        <begin position="1"/>
        <end position="24"/>
    </location>
</feature>
<keyword evidence="1" id="KW-0732">Signal</keyword>
<accession>A0A931C7Z7</accession>
<comment type="caution">
    <text evidence="2">The sequence shown here is derived from an EMBL/GenBank/DDBJ whole genome shotgun (WGS) entry which is preliminary data.</text>
</comment>
<dbReference type="AlphaFoldDB" id="A0A931C7Z7"/>
<gene>
    <name evidence="2" type="ORF">I4J89_06795</name>
</gene>
<keyword evidence="3" id="KW-1185">Reference proteome</keyword>
<dbReference type="RefSeq" id="WP_196412978.1">
    <property type="nucleotide sequence ID" value="NZ_JADQTO010000003.1"/>
</dbReference>
<evidence type="ECO:0000313" key="2">
    <source>
        <dbReference type="EMBL" id="MBG0561168.1"/>
    </source>
</evidence>
<protein>
    <submittedName>
        <fullName evidence="2">Uncharacterized protein</fullName>
    </submittedName>
</protein>
<reference evidence="2" key="1">
    <citation type="submission" date="2020-11" db="EMBL/GenBank/DDBJ databases">
        <title>Isolation and identification of active actinomycetes.</title>
        <authorList>
            <person name="Sun X."/>
        </authorList>
    </citation>
    <scope>NUCLEOTIDE SEQUENCE</scope>
    <source>
        <strain evidence="2">NEAU-A11</strain>
    </source>
</reference>
<sequence>MSSGGFLSRLLALVPTVALLCACAPEPQPWTDIGERCPELTVPAFAAVSHGTLLPWSGAIGDVYFGYCRYGSESDPAGFTAIYTIDRNPRHERYWDGLAESTREQAEGDVQPFVTLPDVGVPALAVVNEEVIEATAWSRNASVVAAFGDSLTEPAPTQPQLTARAGDLGPLLRDLVTGLHSAPLTGS</sequence>
<dbReference type="Proteomes" id="UP000598146">
    <property type="component" value="Unassembled WGS sequence"/>
</dbReference>
<feature type="chain" id="PRO_5037600626" evidence="1">
    <location>
        <begin position="25"/>
        <end position="187"/>
    </location>
</feature>
<dbReference type="EMBL" id="JADQTO010000003">
    <property type="protein sequence ID" value="MBG0561168.1"/>
    <property type="molecule type" value="Genomic_DNA"/>
</dbReference>
<proteinExistence type="predicted"/>
<name>A0A931C7Z7_9ACTN</name>